<dbReference type="InterPro" id="IPR050756">
    <property type="entry name" value="CSN3"/>
</dbReference>
<dbReference type="STRING" id="2656787.A0A370TQQ5"/>
<dbReference type="GO" id="GO:0006511">
    <property type="term" value="P:ubiquitin-dependent protein catabolic process"/>
    <property type="evidence" value="ECO:0007669"/>
    <property type="project" value="TreeGrafter"/>
</dbReference>
<dbReference type="PROSITE" id="PS50250">
    <property type="entry name" value="PCI"/>
    <property type="match status" value="1"/>
</dbReference>
<sequence length="493" mass="54476">MDDLLPKLLSFPPHPPPPKPLSIVQYDEGIKAQISAIKSIPEGKLLQQTSSGENALDIINPALNTVPYALILTAHMSAMQSGAKDVDLDMLWGKITDFLPNFDPRQARYLGSEISRIIEATAAIARSHQQIPLALPPIRDALLRIDPTGTVFTSKHLLLVKLALESRSYDNVIPVLEKPILYIPGSRNQPKAKHICDTALPPQAYITPANGFPGKGIRHHDVLEYFLYSGMVYIALRNWKRALECLEDAVTYPAKDSSISKIMVEAYKKWVLINLLVEGRLMDIPKASSVSKLYHTLAKPYETVARIFQLGTASRLKSEVEAGKHIWQNDCNTGLILNVLAAYQKFQIRNLAGVHSKISIAEIHNLTMSGETGAKLPSSQAVETLVQNMIADGSLNATLSNPSNQGSVLTFSQGGPVLSEKQVQAELAASTLRIKNLTQEIKNTDHIMTYDKDYVKHLQKQKKNTKTMHDQGISGGDMDWNGVDDEDLMDSLY</sequence>
<name>A0A370TQQ5_9HELO</name>
<evidence type="ECO:0000313" key="10">
    <source>
        <dbReference type="Proteomes" id="UP000254866"/>
    </source>
</evidence>
<evidence type="ECO:0000256" key="6">
    <source>
        <dbReference type="ARBA" id="ARBA00022790"/>
    </source>
</evidence>
<evidence type="ECO:0000259" key="8">
    <source>
        <dbReference type="PROSITE" id="PS50250"/>
    </source>
</evidence>
<dbReference type="GeneID" id="43598148"/>
<evidence type="ECO:0000256" key="5">
    <source>
        <dbReference type="ARBA" id="ARBA00022490"/>
    </source>
</evidence>
<feature type="domain" description="PCI" evidence="8">
    <location>
        <begin position="238"/>
        <end position="413"/>
    </location>
</feature>
<dbReference type="EMBL" id="NPIC01000003">
    <property type="protein sequence ID" value="RDL37866.1"/>
    <property type="molecule type" value="Genomic_DNA"/>
</dbReference>
<dbReference type="PANTHER" id="PTHR10758:SF1">
    <property type="entry name" value="COP9 SIGNALOSOME COMPLEX SUBUNIT 3"/>
    <property type="match status" value="1"/>
</dbReference>
<comment type="caution">
    <text evidence="9">The sequence shown here is derived from an EMBL/GenBank/DDBJ whole genome shotgun (WGS) entry which is preliminary data.</text>
</comment>
<proteinExistence type="inferred from homology"/>
<dbReference type="AlphaFoldDB" id="A0A370TQQ5"/>
<dbReference type="InterPro" id="IPR000717">
    <property type="entry name" value="PCI_dom"/>
</dbReference>
<evidence type="ECO:0000256" key="3">
    <source>
        <dbReference type="ARBA" id="ARBA00007084"/>
    </source>
</evidence>
<evidence type="ECO:0000256" key="2">
    <source>
        <dbReference type="ARBA" id="ARBA00004496"/>
    </source>
</evidence>
<keyword evidence="7" id="KW-0539">Nucleus</keyword>
<keyword evidence="5" id="KW-0963">Cytoplasm</keyword>
<keyword evidence="10" id="KW-1185">Reference proteome</keyword>
<protein>
    <recommendedName>
        <fullName evidence="4">COP9 signalosome complex subunit 3</fullName>
    </recommendedName>
</protein>
<organism evidence="9 10">
    <name type="scientific">Venustampulla echinocandica</name>
    <dbReference type="NCBI Taxonomy" id="2656787"/>
    <lineage>
        <taxon>Eukaryota</taxon>
        <taxon>Fungi</taxon>
        <taxon>Dikarya</taxon>
        <taxon>Ascomycota</taxon>
        <taxon>Pezizomycotina</taxon>
        <taxon>Leotiomycetes</taxon>
        <taxon>Helotiales</taxon>
        <taxon>Pleuroascaceae</taxon>
        <taxon>Venustampulla</taxon>
    </lineage>
</organism>
<dbReference type="GO" id="GO:0005737">
    <property type="term" value="C:cytoplasm"/>
    <property type="evidence" value="ECO:0007669"/>
    <property type="project" value="UniProtKB-SubCell"/>
</dbReference>
<dbReference type="Proteomes" id="UP000254866">
    <property type="component" value="Unassembled WGS sequence"/>
</dbReference>
<evidence type="ECO:0000256" key="7">
    <source>
        <dbReference type="ARBA" id="ARBA00023242"/>
    </source>
</evidence>
<comment type="subcellular location">
    <subcellularLocation>
        <location evidence="2">Cytoplasm</location>
    </subcellularLocation>
    <subcellularLocation>
        <location evidence="1">Nucleus</location>
    </subcellularLocation>
</comment>
<dbReference type="RefSeq" id="XP_031870522.1">
    <property type="nucleotide sequence ID" value="XM_032013922.1"/>
</dbReference>
<evidence type="ECO:0000313" key="9">
    <source>
        <dbReference type="EMBL" id="RDL37866.1"/>
    </source>
</evidence>
<reference evidence="9 10" key="1">
    <citation type="journal article" date="2018" name="IMA Fungus">
        <title>IMA Genome-F 9: Draft genome sequence of Annulohypoxylon stygium, Aspergillus mulundensis, Berkeleyomyces basicola (syn. Thielaviopsis basicola), Ceratocystis smalleyi, two Cercospora beticola strains, Coleophoma cylindrospora, Fusarium fracticaudum, Phialophora cf. hyalina, and Morchella septimelata.</title>
        <authorList>
            <person name="Wingfield B.D."/>
            <person name="Bills G.F."/>
            <person name="Dong Y."/>
            <person name="Huang W."/>
            <person name="Nel W.J."/>
            <person name="Swalarsk-Parry B.S."/>
            <person name="Vaghefi N."/>
            <person name="Wilken P.M."/>
            <person name="An Z."/>
            <person name="de Beer Z.W."/>
            <person name="De Vos L."/>
            <person name="Chen L."/>
            <person name="Duong T.A."/>
            <person name="Gao Y."/>
            <person name="Hammerbacher A."/>
            <person name="Kikkert J.R."/>
            <person name="Li Y."/>
            <person name="Li H."/>
            <person name="Li K."/>
            <person name="Li Q."/>
            <person name="Liu X."/>
            <person name="Ma X."/>
            <person name="Naidoo K."/>
            <person name="Pethybridge S.J."/>
            <person name="Sun J."/>
            <person name="Steenkamp E.T."/>
            <person name="van der Nest M.A."/>
            <person name="van Wyk S."/>
            <person name="Wingfield M.J."/>
            <person name="Xiong C."/>
            <person name="Yue Q."/>
            <person name="Zhang X."/>
        </authorList>
    </citation>
    <scope>NUCLEOTIDE SEQUENCE [LARGE SCALE GENOMIC DNA]</scope>
    <source>
        <strain evidence="9 10">BP 5553</strain>
    </source>
</reference>
<dbReference type="OrthoDB" id="29061at2759"/>
<dbReference type="GO" id="GO:0008180">
    <property type="term" value="C:COP9 signalosome"/>
    <property type="evidence" value="ECO:0007669"/>
    <property type="project" value="UniProtKB-KW"/>
</dbReference>
<gene>
    <name evidence="9" type="ORF">BP5553_05299</name>
</gene>
<dbReference type="InterPro" id="IPR055089">
    <property type="entry name" value="COP9_N"/>
</dbReference>
<dbReference type="PANTHER" id="PTHR10758">
    <property type="entry name" value="26S PROTEASOME NON-ATPASE REGULATORY SUBUNIT 3/COP9 SIGNALOSOME COMPLEX SUBUNIT 3"/>
    <property type="match status" value="1"/>
</dbReference>
<keyword evidence="6" id="KW-0736">Signalosome</keyword>
<comment type="similarity">
    <text evidence="3">Belongs to the CSN3 family.</text>
</comment>
<evidence type="ECO:0000256" key="4">
    <source>
        <dbReference type="ARBA" id="ARBA00014878"/>
    </source>
</evidence>
<accession>A0A370TQQ5</accession>
<evidence type="ECO:0000256" key="1">
    <source>
        <dbReference type="ARBA" id="ARBA00004123"/>
    </source>
</evidence>
<dbReference type="Pfam" id="PF22788">
    <property type="entry name" value="COP9_hel_rpt"/>
    <property type="match status" value="2"/>
</dbReference>